<dbReference type="OrthoDB" id="9787738at2"/>
<dbReference type="CDD" id="cd02440">
    <property type="entry name" value="AdoMet_MTases"/>
    <property type="match status" value="1"/>
</dbReference>
<dbReference type="SUPFAM" id="SSF53335">
    <property type="entry name" value="S-adenosyl-L-methionine-dependent methyltransferases"/>
    <property type="match status" value="1"/>
</dbReference>
<dbReference type="PANTHER" id="PTHR43591">
    <property type="entry name" value="METHYLTRANSFERASE"/>
    <property type="match status" value="1"/>
</dbReference>
<name>A0A5J6MRN3_9PROT</name>
<dbReference type="KEGG" id="hadh:FRZ61_01030"/>
<proteinExistence type="predicted"/>
<feature type="domain" description="Methyltransferase type 11" evidence="1">
    <location>
        <begin position="37"/>
        <end position="115"/>
    </location>
</feature>
<dbReference type="AlphaFoldDB" id="A0A5J6MRN3"/>
<dbReference type="Proteomes" id="UP000325797">
    <property type="component" value="Chromosome"/>
</dbReference>
<dbReference type="GO" id="GO:0032259">
    <property type="term" value="P:methylation"/>
    <property type="evidence" value="ECO:0007669"/>
    <property type="project" value="UniProtKB-KW"/>
</dbReference>
<dbReference type="EMBL" id="CP042582">
    <property type="protein sequence ID" value="QEX20188.1"/>
    <property type="molecule type" value="Genomic_DNA"/>
</dbReference>
<reference evidence="2 3" key="1">
    <citation type="submission" date="2019-08" db="EMBL/GenBank/DDBJ databases">
        <title>Hyperibacter terrae gen. nov., sp. nov. and Hyperibacter viscosus sp. nov., two new members in the family Rhodospirillaceae isolated from the rhizosphere of Hypericum perforatum.</title>
        <authorList>
            <person name="Noviana Z."/>
        </authorList>
    </citation>
    <scope>NUCLEOTIDE SEQUENCE [LARGE SCALE GENOMIC DNA]</scope>
    <source>
        <strain evidence="2 3">R5959</strain>
    </source>
</reference>
<dbReference type="RefSeq" id="WP_151114448.1">
    <property type="nucleotide sequence ID" value="NZ_CP042582.1"/>
</dbReference>
<sequence length="242" mass="27246">MSALYDSIGINYAELRKPDPRIAQRIEQALGAARAILNVGAGTGSYEPMGRELVAVEPSREMIRKRSPSAARAIQATADNLPFGDGRFDASMAILTLHHWPDKAAGLREMRRVTRGPILLLTFDPSHRPWLTDYLPQLAMLDEAQMPKMSDYARWLGQVRISPLLVPYDCTDGFLYAYWRRPAAYLDARIRSGSSSFWKIGDAEAGLSRLARDLETGEWQRRYAELLALEEYDAGYRLVISP</sequence>
<evidence type="ECO:0000313" key="2">
    <source>
        <dbReference type="EMBL" id="QEX20188.1"/>
    </source>
</evidence>
<dbReference type="Pfam" id="PF08241">
    <property type="entry name" value="Methyltransf_11"/>
    <property type="match status" value="1"/>
</dbReference>
<protein>
    <submittedName>
        <fullName evidence="2">Methyltransferase type 11</fullName>
    </submittedName>
</protein>
<evidence type="ECO:0000313" key="3">
    <source>
        <dbReference type="Proteomes" id="UP000325797"/>
    </source>
</evidence>
<accession>A0A5J6MRN3</accession>
<keyword evidence="3" id="KW-1185">Reference proteome</keyword>
<dbReference type="InterPro" id="IPR029063">
    <property type="entry name" value="SAM-dependent_MTases_sf"/>
</dbReference>
<gene>
    <name evidence="2" type="ORF">FRZ61_01030</name>
</gene>
<keyword evidence="2" id="KW-0489">Methyltransferase</keyword>
<organism evidence="2 3">
    <name type="scientific">Hypericibacter adhaerens</name>
    <dbReference type="NCBI Taxonomy" id="2602016"/>
    <lineage>
        <taxon>Bacteria</taxon>
        <taxon>Pseudomonadati</taxon>
        <taxon>Pseudomonadota</taxon>
        <taxon>Alphaproteobacteria</taxon>
        <taxon>Rhodospirillales</taxon>
        <taxon>Dongiaceae</taxon>
        <taxon>Hypericibacter</taxon>
    </lineage>
</organism>
<evidence type="ECO:0000259" key="1">
    <source>
        <dbReference type="Pfam" id="PF08241"/>
    </source>
</evidence>
<dbReference type="GO" id="GO:0008757">
    <property type="term" value="F:S-adenosylmethionine-dependent methyltransferase activity"/>
    <property type="evidence" value="ECO:0007669"/>
    <property type="project" value="InterPro"/>
</dbReference>
<keyword evidence="2" id="KW-0808">Transferase</keyword>
<dbReference type="InterPro" id="IPR013216">
    <property type="entry name" value="Methyltransf_11"/>
</dbReference>
<dbReference type="PANTHER" id="PTHR43591:SF24">
    <property type="entry name" value="2-METHOXY-6-POLYPRENYL-1,4-BENZOQUINOL METHYLASE, MITOCHONDRIAL"/>
    <property type="match status" value="1"/>
</dbReference>
<dbReference type="Gene3D" id="3.40.50.150">
    <property type="entry name" value="Vaccinia Virus protein VP39"/>
    <property type="match status" value="1"/>
</dbReference>